<dbReference type="EMBL" id="CM042881">
    <property type="protein sequence ID" value="KAI4386408.1"/>
    <property type="molecule type" value="Genomic_DNA"/>
</dbReference>
<keyword evidence="2" id="KW-1185">Reference proteome</keyword>
<gene>
    <name evidence="1" type="ORF">MLD38_004340</name>
</gene>
<organism evidence="1 2">
    <name type="scientific">Melastoma candidum</name>
    <dbReference type="NCBI Taxonomy" id="119954"/>
    <lineage>
        <taxon>Eukaryota</taxon>
        <taxon>Viridiplantae</taxon>
        <taxon>Streptophyta</taxon>
        <taxon>Embryophyta</taxon>
        <taxon>Tracheophyta</taxon>
        <taxon>Spermatophyta</taxon>
        <taxon>Magnoliopsida</taxon>
        <taxon>eudicotyledons</taxon>
        <taxon>Gunneridae</taxon>
        <taxon>Pentapetalae</taxon>
        <taxon>rosids</taxon>
        <taxon>malvids</taxon>
        <taxon>Myrtales</taxon>
        <taxon>Melastomataceae</taxon>
        <taxon>Melastomatoideae</taxon>
        <taxon>Melastomateae</taxon>
        <taxon>Melastoma</taxon>
    </lineage>
</organism>
<comment type="caution">
    <text evidence="1">The sequence shown here is derived from an EMBL/GenBank/DDBJ whole genome shotgun (WGS) entry which is preliminary data.</text>
</comment>
<reference evidence="2" key="1">
    <citation type="journal article" date="2023" name="Front. Plant Sci.">
        <title>Chromosomal-level genome assembly of Melastoma candidum provides insights into trichome evolution.</title>
        <authorList>
            <person name="Zhong Y."/>
            <person name="Wu W."/>
            <person name="Sun C."/>
            <person name="Zou P."/>
            <person name="Liu Y."/>
            <person name="Dai S."/>
            <person name="Zhou R."/>
        </authorList>
    </citation>
    <scope>NUCLEOTIDE SEQUENCE [LARGE SCALE GENOMIC DNA]</scope>
</reference>
<proteinExistence type="predicted"/>
<sequence length="119" mass="13370">MPVITRLAIVEIQGINKREKMRKNDTDAAGNDYRHRTDGQLSCCASEPPQLIHETKENSLGWESMEVNKNGDLRELTEEVGETGEELPTLQRVKVRRRHRGGWRGSSRGKCAEGGGHAF</sequence>
<evidence type="ECO:0000313" key="1">
    <source>
        <dbReference type="EMBL" id="KAI4386408.1"/>
    </source>
</evidence>
<accession>A0ACB9S6X0</accession>
<dbReference type="Proteomes" id="UP001057402">
    <property type="component" value="Chromosome 2"/>
</dbReference>
<name>A0ACB9S6X0_9MYRT</name>
<evidence type="ECO:0000313" key="2">
    <source>
        <dbReference type="Proteomes" id="UP001057402"/>
    </source>
</evidence>
<protein>
    <submittedName>
        <fullName evidence="1">Uncharacterized protein</fullName>
    </submittedName>
</protein>